<dbReference type="Gene3D" id="1.20.1540.10">
    <property type="entry name" value="Rhomboid-like"/>
    <property type="match status" value="1"/>
</dbReference>
<name>A0A9D1PP85_9BACI</name>
<comment type="caution">
    <text evidence="9">The sequence shown here is derived from an EMBL/GenBank/DDBJ whole genome shotgun (WGS) entry which is preliminary data.</text>
</comment>
<feature type="transmembrane region" description="Helical" evidence="7">
    <location>
        <begin position="177"/>
        <end position="203"/>
    </location>
</feature>
<sequence length="255" mass="29066">MFIRTERSIKEFFELYPVVSIIVIIHFVLWASFSLFRLPIGATIFDLGIGHNFSVFHGEYWRLLTPVFLHIQLGHLIFNSFALVIFGPALERMLGIPKFIFVYLFTGIAGNLGTYIIDPTSSVPHLGASGAIYGLFGLYIYMVWMRKDLMDKGSANIVTVVFVIGLVMTFIQPNINIAAHIFGFIAGFATGPIILKNAVPFFIARVRVKRRDDDDIGFDPNRWKKKRRRPSALRKNIFWIILIVLVVFGLIGKYF</sequence>
<evidence type="ECO:0000256" key="1">
    <source>
        <dbReference type="ARBA" id="ARBA00004141"/>
    </source>
</evidence>
<organism evidence="9 10">
    <name type="scientific">Candidatus Pseudogracilibacillus intestinigallinarum</name>
    <dbReference type="NCBI Taxonomy" id="2838742"/>
    <lineage>
        <taxon>Bacteria</taxon>
        <taxon>Bacillati</taxon>
        <taxon>Bacillota</taxon>
        <taxon>Bacilli</taxon>
        <taxon>Bacillales</taxon>
        <taxon>Bacillaceae</taxon>
        <taxon>Pseudogracilibacillus</taxon>
    </lineage>
</organism>
<dbReference type="InterPro" id="IPR022764">
    <property type="entry name" value="Peptidase_S54_rhomboid_dom"/>
</dbReference>
<dbReference type="GO" id="GO:0004252">
    <property type="term" value="F:serine-type endopeptidase activity"/>
    <property type="evidence" value="ECO:0007669"/>
    <property type="project" value="InterPro"/>
</dbReference>
<keyword evidence="5 7" id="KW-1133">Transmembrane helix</keyword>
<keyword evidence="3 7" id="KW-0812">Transmembrane</keyword>
<dbReference type="GO" id="GO:0016020">
    <property type="term" value="C:membrane"/>
    <property type="evidence" value="ECO:0007669"/>
    <property type="project" value="UniProtKB-SubCell"/>
</dbReference>
<evidence type="ECO:0000313" key="9">
    <source>
        <dbReference type="EMBL" id="HIV75380.1"/>
    </source>
</evidence>
<feature type="transmembrane region" description="Helical" evidence="7">
    <location>
        <begin position="12"/>
        <end position="33"/>
    </location>
</feature>
<evidence type="ECO:0000313" key="10">
    <source>
        <dbReference type="Proteomes" id="UP000823937"/>
    </source>
</evidence>
<reference evidence="9" key="2">
    <citation type="submission" date="2021-04" db="EMBL/GenBank/DDBJ databases">
        <authorList>
            <person name="Gilroy R."/>
        </authorList>
    </citation>
    <scope>NUCLEOTIDE SEQUENCE</scope>
    <source>
        <strain evidence="9">CHK169-2315</strain>
    </source>
</reference>
<dbReference type="AlphaFoldDB" id="A0A9D1PP85"/>
<evidence type="ECO:0000259" key="8">
    <source>
        <dbReference type="Pfam" id="PF01694"/>
    </source>
</evidence>
<feature type="transmembrane region" description="Helical" evidence="7">
    <location>
        <begin position="153"/>
        <end position="171"/>
    </location>
</feature>
<feature type="transmembrane region" description="Helical" evidence="7">
    <location>
        <begin position="99"/>
        <end position="117"/>
    </location>
</feature>
<evidence type="ECO:0000256" key="4">
    <source>
        <dbReference type="ARBA" id="ARBA00022801"/>
    </source>
</evidence>
<dbReference type="InterPro" id="IPR050925">
    <property type="entry name" value="Rhomboid_protease_S54"/>
</dbReference>
<evidence type="ECO:0000256" key="3">
    <source>
        <dbReference type="ARBA" id="ARBA00022692"/>
    </source>
</evidence>
<evidence type="ECO:0000256" key="2">
    <source>
        <dbReference type="ARBA" id="ARBA00009045"/>
    </source>
</evidence>
<gene>
    <name evidence="9" type="ORF">H9895_09900</name>
</gene>
<dbReference type="SUPFAM" id="SSF144091">
    <property type="entry name" value="Rhomboid-like"/>
    <property type="match status" value="1"/>
</dbReference>
<dbReference type="GO" id="GO:0006508">
    <property type="term" value="P:proteolysis"/>
    <property type="evidence" value="ECO:0007669"/>
    <property type="project" value="UniProtKB-KW"/>
</dbReference>
<feature type="transmembrane region" description="Helical" evidence="7">
    <location>
        <begin position="67"/>
        <end position="87"/>
    </location>
</feature>
<comment type="similarity">
    <text evidence="2">Belongs to the peptidase S54 family.</text>
</comment>
<accession>A0A9D1PP85</accession>
<keyword evidence="9" id="KW-0645">Protease</keyword>
<keyword evidence="6 7" id="KW-0472">Membrane</keyword>
<evidence type="ECO:0000256" key="7">
    <source>
        <dbReference type="SAM" id="Phobius"/>
    </source>
</evidence>
<dbReference type="EMBL" id="DXHX01000137">
    <property type="protein sequence ID" value="HIV75380.1"/>
    <property type="molecule type" value="Genomic_DNA"/>
</dbReference>
<evidence type="ECO:0000256" key="5">
    <source>
        <dbReference type="ARBA" id="ARBA00022989"/>
    </source>
</evidence>
<feature type="domain" description="Peptidase S54 rhomboid" evidence="8">
    <location>
        <begin position="58"/>
        <end position="196"/>
    </location>
</feature>
<dbReference type="Proteomes" id="UP000823937">
    <property type="component" value="Unassembled WGS sequence"/>
</dbReference>
<protein>
    <submittedName>
        <fullName evidence="9">Rhomboid family intramembrane serine protease</fullName>
    </submittedName>
</protein>
<proteinExistence type="inferred from homology"/>
<dbReference type="PANTHER" id="PTHR43731:SF14">
    <property type="entry name" value="PRESENILIN-ASSOCIATED RHOMBOID-LIKE PROTEIN, MITOCHONDRIAL"/>
    <property type="match status" value="1"/>
</dbReference>
<dbReference type="InterPro" id="IPR035952">
    <property type="entry name" value="Rhomboid-like_sf"/>
</dbReference>
<reference evidence="9" key="1">
    <citation type="journal article" date="2021" name="PeerJ">
        <title>Extensive microbial diversity within the chicken gut microbiome revealed by metagenomics and culture.</title>
        <authorList>
            <person name="Gilroy R."/>
            <person name="Ravi A."/>
            <person name="Getino M."/>
            <person name="Pursley I."/>
            <person name="Horton D.L."/>
            <person name="Alikhan N.F."/>
            <person name="Baker D."/>
            <person name="Gharbi K."/>
            <person name="Hall N."/>
            <person name="Watson M."/>
            <person name="Adriaenssens E.M."/>
            <person name="Foster-Nyarko E."/>
            <person name="Jarju S."/>
            <person name="Secka A."/>
            <person name="Antonio M."/>
            <person name="Oren A."/>
            <person name="Chaudhuri R.R."/>
            <person name="La Ragione R."/>
            <person name="Hildebrand F."/>
            <person name="Pallen M.J."/>
        </authorList>
    </citation>
    <scope>NUCLEOTIDE SEQUENCE</scope>
    <source>
        <strain evidence="9">CHK169-2315</strain>
    </source>
</reference>
<comment type="subcellular location">
    <subcellularLocation>
        <location evidence="1">Membrane</location>
        <topology evidence="1">Multi-pass membrane protein</topology>
    </subcellularLocation>
</comment>
<keyword evidence="4" id="KW-0378">Hydrolase</keyword>
<dbReference type="PANTHER" id="PTHR43731">
    <property type="entry name" value="RHOMBOID PROTEASE"/>
    <property type="match status" value="1"/>
</dbReference>
<feature type="transmembrane region" description="Helical" evidence="7">
    <location>
        <begin position="236"/>
        <end position="254"/>
    </location>
</feature>
<dbReference type="Pfam" id="PF01694">
    <property type="entry name" value="Rhomboid"/>
    <property type="match status" value="1"/>
</dbReference>
<feature type="transmembrane region" description="Helical" evidence="7">
    <location>
        <begin position="123"/>
        <end position="141"/>
    </location>
</feature>
<evidence type="ECO:0000256" key="6">
    <source>
        <dbReference type="ARBA" id="ARBA00023136"/>
    </source>
</evidence>